<dbReference type="InterPro" id="IPR036322">
    <property type="entry name" value="WD40_repeat_dom_sf"/>
</dbReference>
<reference evidence="3" key="1">
    <citation type="submission" date="2022-11" db="UniProtKB">
        <authorList>
            <consortium name="WormBaseParasite"/>
        </authorList>
    </citation>
    <scope>IDENTIFICATION</scope>
</reference>
<keyword evidence="2" id="KW-1185">Reference proteome</keyword>
<name>A0A914RWB6_PAREQ</name>
<protein>
    <submittedName>
        <fullName evidence="3">WD_REPEATS_REGION domain-containing protein</fullName>
    </submittedName>
</protein>
<evidence type="ECO:0000313" key="3">
    <source>
        <dbReference type="WBParaSite" id="PEQ_0001079001-mRNA-1"/>
    </source>
</evidence>
<dbReference type="Gene3D" id="2.130.10.10">
    <property type="entry name" value="YVTN repeat-like/Quinoprotein amine dehydrogenase"/>
    <property type="match status" value="1"/>
</dbReference>
<feature type="repeat" description="WD" evidence="1">
    <location>
        <begin position="44"/>
        <end position="75"/>
    </location>
</feature>
<keyword evidence="1" id="KW-0853">WD repeat</keyword>
<evidence type="ECO:0000256" key="1">
    <source>
        <dbReference type="PROSITE-ProRule" id="PRU00221"/>
    </source>
</evidence>
<dbReference type="WBParaSite" id="PEQ_0001079001-mRNA-1">
    <property type="protein sequence ID" value="PEQ_0001079001-mRNA-1"/>
    <property type="gene ID" value="PEQ_0001079001"/>
</dbReference>
<accession>A0A914RWB6</accession>
<dbReference type="PROSITE" id="PS50082">
    <property type="entry name" value="WD_REPEATS_2"/>
    <property type="match status" value="1"/>
</dbReference>
<sequence length="84" mass="9606">MCRIQCFDNSFDDTFTQVYKAVVCRVVITDMRGDLMAPLMYLPVAEHNDKVIQCRWHPHDFSFLSTSADRTAVLWALPPPAACQ</sequence>
<dbReference type="PROSITE" id="PS50294">
    <property type="entry name" value="WD_REPEATS_REGION"/>
    <property type="match status" value="1"/>
</dbReference>
<dbReference type="SUPFAM" id="SSF50978">
    <property type="entry name" value="WD40 repeat-like"/>
    <property type="match status" value="1"/>
</dbReference>
<dbReference type="PANTHER" id="PTHR19863:SF5">
    <property type="entry name" value="WD REPEAT-CONTAINING PROTEIN 47"/>
    <property type="match status" value="1"/>
</dbReference>
<dbReference type="InterPro" id="IPR001680">
    <property type="entry name" value="WD40_rpt"/>
</dbReference>
<dbReference type="PANTHER" id="PTHR19863">
    <property type="entry name" value="NEMITIN (NEURONAL ENRICHED MAP INTERACTING PROTEIN) HOMOLOG"/>
    <property type="match status" value="1"/>
</dbReference>
<dbReference type="Proteomes" id="UP000887564">
    <property type="component" value="Unplaced"/>
</dbReference>
<proteinExistence type="predicted"/>
<organism evidence="2 3">
    <name type="scientific">Parascaris equorum</name>
    <name type="common">Equine roundworm</name>
    <dbReference type="NCBI Taxonomy" id="6256"/>
    <lineage>
        <taxon>Eukaryota</taxon>
        <taxon>Metazoa</taxon>
        <taxon>Ecdysozoa</taxon>
        <taxon>Nematoda</taxon>
        <taxon>Chromadorea</taxon>
        <taxon>Rhabditida</taxon>
        <taxon>Spirurina</taxon>
        <taxon>Ascaridomorpha</taxon>
        <taxon>Ascaridoidea</taxon>
        <taxon>Ascarididae</taxon>
        <taxon>Parascaris</taxon>
    </lineage>
</organism>
<dbReference type="InterPro" id="IPR040067">
    <property type="entry name" value="WDR47"/>
</dbReference>
<evidence type="ECO:0000313" key="2">
    <source>
        <dbReference type="Proteomes" id="UP000887564"/>
    </source>
</evidence>
<dbReference type="AlphaFoldDB" id="A0A914RWB6"/>
<dbReference type="InterPro" id="IPR015943">
    <property type="entry name" value="WD40/YVTN_repeat-like_dom_sf"/>
</dbReference>